<evidence type="ECO:0000313" key="14">
    <source>
        <dbReference type="EMBL" id="ADU31937.1"/>
    </source>
</evidence>
<evidence type="ECO:0000256" key="9">
    <source>
        <dbReference type="PIRNR" id="PIRNR038994"/>
    </source>
</evidence>
<feature type="binding site" evidence="12">
    <location>
        <position position="134"/>
    </location>
    <ligand>
        <name>Zn(2+)</name>
        <dbReference type="ChEBI" id="CHEBI:29105"/>
    </ligand>
</feature>
<dbReference type="SUPFAM" id="SSF51556">
    <property type="entry name" value="Metallo-dependent hydrolases"/>
    <property type="match status" value="1"/>
</dbReference>
<comment type="pathway">
    <text evidence="8">Amino-sugar metabolism; N-acetylneuraminate degradation; D-fructose 6-phosphate from N-acetylneuraminate: step 4/5.</text>
</comment>
<accession>E6TT29</accession>
<dbReference type="FunFam" id="3.20.20.140:FF:000004">
    <property type="entry name" value="N-acetylglucosamine-6-phosphate deacetylase"/>
    <property type="match status" value="1"/>
</dbReference>
<dbReference type="RefSeq" id="WP_013490268.1">
    <property type="nucleotide sequence ID" value="NC_014829.1"/>
</dbReference>
<dbReference type="OrthoDB" id="9776488at2"/>
<dbReference type="eggNOG" id="COG1820">
    <property type="taxonomic scope" value="Bacteria"/>
</dbReference>
<proteinExistence type="inferred from homology"/>
<dbReference type="InterPro" id="IPR006680">
    <property type="entry name" value="Amidohydro-rel"/>
</dbReference>
<dbReference type="AlphaFoldDB" id="E6TT29"/>
<reference evidence="14 15" key="1">
    <citation type="submission" date="2010-12" db="EMBL/GenBank/DDBJ databases">
        <title>Complete sequence of Bacillus cellulosilyticus DSM 2522.</title>
        <authorList>
            <consortium name="US DOE Joint Genome Institute"/>
            <person name="Lucas S."/>
            <person name="Copeland A."/>
            <person name="Lapidus A."/>
            <person name="Cheng J.-F."/>
            <person name="Bruce D."/>
            <person name="Goodwin L."/>
            <person name="Pitluck S."/>
            <person name="Chertkov O."/>
            <person name="Detter J.C."/>
            <person name="Han C."/>
            <person name="Tapia R."/>
            <person name="Land M."/>
            <person name="Hauser L."/>
            <person name="Jeffries C."/>
            <person name="Kyrpides N."/>
            <person name="Ivanova N."/>
            <person name="Mikhailova N."/>
            <person name="Brumm P."/>
            <person name="Mead D."/>
            <person name="Woyke T."/>
        </authorList>
    </citation>
    <scope>NUCLEOTIDE SEQUENCE [LARGE SCALE GENOMIC DNA]</scope>
    <source>
        <strain evidence="15">ATCC 21833 / DSM 2522 / FERM P-1141 / JCM 9156 / N-4</strain>
    </source>
</reference>
<evidence type="ECO:0000256" key="8">
    <source>
        <dbReference type="ARBA" id="ARBA00060590"/>
    </source>
</evidence>
<dbReference type="GO" id="GO:0006046">
    <property type="term" value="P:N-acetylglucosamine catabolic process"/>
    <property type="evidence" value="ECO:0007669"/>
    <property type="project" value="TreeGrafter"/>
</dbReference>
<gene>
    <name evidence="14" type="ordered locus">Bcell_3697</name>
</gene>
<comment type="cofactor">
    <cofactor evidence="12">
        <name>a divalent metal cation</name>
        <dbReference type="ChEBI" id="CHEBI:60240"/>
    </cofactor>
    <text evidence="12">Binds 1 divalent metal cation per subunit.</text>
</comment>
<dbReference type="PANTHER" id="PTHR11113:SF14">
    <property type="entry name" value="N-ACETYLGLUCOSAMINE-6-PHOSPHATE DEACETYLASE"/>
    <property type="match status" value="1"/>
</dbReference>
<evidence type="ECO:0000256" key="6">
    <source>
        <dbReference type="ARBA" id="ARBA00023277"/>
    </source>
</evidence>
<dbReference type="Proteomes" id="UP000001401">
    <property type="component" value="Chromosome"/>
</dbReference>
<evidence type="ECO:0000256" key="10">
    <source>
        <dbReference type="PIRSR" id="PIRSR038994-1"/>
    </source>
</evidence>
<protein>
    <recommendedName>
        <fullName evidence="3">N-acetylglucosamine-6-phosphate deacetylase</fullName>
        <ecNumber evidence="2">3.5.1.25</ecNumber>
    </recommendedName>
</protein>
<feature type="binding site" evidence="12">
    <location>
        <position position="200"/>
    </location>
    <ligand>
        <name>Zn(2+)</name>
        <dbReference type="ChEBI" id="CHEBI:29105"/>
    </ligand>
</feature>
<dbReference type="SUPFAM" id="SSF51338">
    <property type="entry name" value="Composite domain of metallo-dependent hydrolases"/>
    <property type="match status" value="1"/>
</dbReference>
<dbReference type="EMBL" id="CP002394">
    <property type="protein sequence ID" value="ADU31937.1"/>
    <property type="molecule type" value="Genomic_DNA"/>
</dbReference>
<feature type="domain" description="Amidohydrolase-related" evidence="13">
    <location>
        <begin position="58"/>
        <end position="384"/>
    </location>
</feature>
<dbReference type="KEGG" id="bco:Bcell_3697"/>
<dbReference type="EC" id="3.5.1.25" evidence="2"/>
<keyword evidence="5 9" id="KW-0378">Hydrolase</keyword>
<evidence type="ECO:0000259" key="13">
    <source>
        <dbReference type="Pfam" id="PF01979"/>
    </source>
</evidence>
<evidence type="ECO:0000256" key="3">
    <source>
        <dbReference type="ARBA" id="ARBA00018029"/>
    </source>
</evidence>
<feature type="active site" description="Proton donor/acceptor" evidence="10">
    <location>
        <position position="279"/>
    </location>
</feature>
<dbReference type="NCBIfam" id="TIGR00221">
    <property type="entry name" value="nagA"/>
    <property type="match status" value="1"/>
</dbReference>
<comment type="similarity">
    <text evidence="1 9">Belongs to the metallo-dependent hydrolases superfamily. NagA family.</text>
</comment>
<dbReference type="PANTHER" id="PTHR11113">
    <property type="entry name" value="N-ACETYLGLUCOSAMINE-6-PHOSPHATE DEACETYLASE"/>
    <property type="match status" value="1"/>
</dbReference>
<evidence type="ECO:0000256" key="7">
    <source>
        <dbReference type="ARBA" id="ARBA00047647"/>
    </source>
</evidence>
<feature type="binding site" evidence="11">
    <location>
        <position position="256"/>
    </location>
    <ligand>
        <name>substrate</name>
    </ligand>
</feature>
<dbReference type="Gene3D" id="2.30.40.10">
    <property type="entry name" value="Urease, subunit C, domain 1"/>
    <property type="match status" value="1"/>
</dbReference>
<keyword evidence="15" id="KW-1185">Reference proteome</keyword>
<name>E6TT29_EVAC2</name>
<dbReference type="HOGENOM" id="CLU_032482_2_1_9"/>
<dbReference type="GO" id="GO:0008448">
    <property type="term" value="F:N-acetylglucosamine-6-phosphate deacetylase activity"/>
    <property type="evidence" value="ECO:0007669"/>
    <property type="project" value="UniProtKB-EC"/>
</dbReference>
<feature type="binding site" evidence="11">
    <location>
        <position position="232"/>
    </location>
    <ligand>
        <name>substrate</name>
    </ligand>
</feature>
<dbReference type="InterPro" id="IPR011059">
    <property type="entry name" value="Metal-dep_hydrolase_composite"/>
</dbReference>
<comment type="catalytic activity">
    <reaction evidence="7">
        <text>N-acetyl-D-glucosamine 6-phosphate + H2O = D-glucosamine 6-phosphate + acetate</text>
        <dbReference type="Rhea" id="RHEA:22936"/>
        <dbReference type="ChEBI" id="CHEBI:15377"/>
        <dbReference type="ChEBI" id="CHEBI:30089"/>
        <dbReference type="ChEBI" id="CHEBI:57513"/>
        <dbReference type="ChEBI" id="CHEBI:58725"/>
        <dbReference type="EC" id="3.5.1.25"/>
    </reaction>
</comment>
<feature type="binding site" evidence="11">
    <location>
        <position position="145"/>
    </location>
    <ligand>
        <name>substrate</name>
    </ligand>
</feature>
<dbReference type="STRING" id="649639.Bcell_3697"/>
<feature type="binding site" evidence="12">
    <location>
        <position position="221"/>
    </location>
    <ligand>
        <name>Zn(2+)</name>
        <dbReference type="ChEBI" id="CHEBI:29105"/>
    </ligand>
</feature>
<feature type="binding site" evidence="11">
    <location>
        <begin position="312"/>
        <end position="314"/>
    </location>
    <ligand>
        <name>substrate</name>
    </ligand>
</feature>
<evidence type="ECO:0000256" key="12">
    <source>
        <dbReference type="PIRSR" id="PIRSR038994-3"/>
    </source>
</evidence>
<evidence type="ECO:0000313" key="15">
    <source>
        <dbReference type="Proteomes" id="UP000001401"/>
    </source>
</evidence>
<keyword evidence="6 9" id="KW-0119">Carbohydrate metabolism</keyword>
<evidence type="ECO:0000256" key="11">
    <source>
        <dbReference type="PIRSR" id="PIRSR038994-2"/>
    </source>
</evidence>
<dbReference type="Pfam" id="PF01979">
    <property type="entry name" value="Amidohydro_1"/>
    <property type="match status" value="1"/>
</dbReference>
<feature type="binding site" evidence="11">
    <location>
        <begin position="224"/>
        <end position="225"/>
    </location>
    <ligand>
        <name>substrate</name>
    </ligand>
</feature>
<dbReference type="InterPro" id="IPR003764">
    <property type="entry name" value="GlcNAc_6-P_deAcase"/>
</dbReference>
<evidence type="ECO:0000256" key="5">
    <source>
        <dbReference type="ARBA" id="ARBA00022801"/>
    </source>
</evidence>
<evidence type="ECO:0000256" key="1">
    <source>
        <dbReference type="ARBA" id="ARBA00010716"/>
    </source>
</evidence>
<organism evidence="14 15">
    <name type="scientific">Evansella cellulosilytica (strain ATCC 21833 / DSM 2522 / FERM P-1141 / JCM 9156 / N-4)</name>
    <name type="common">Bacillus cellulosilyticus</name>
    <dbReference type="NCBI Taxonomy" id="649639"/>
    <lineage>
        <taxon>Bacteria</taxon>
        <taxon>Bacillati</taxon>
        <taxon>Bacillota</taxon>
        <taxon>Bacilli</taxon>
        <taxon>Bacillales</taxon>
        <taxon>Bacillaceae</taxon>
        <taxon>Evansella</taxon>
    </lineage>
</organism>
<sequence length="397" mass="43230">MKDQYLFIKNIQIYMETSTVPDGCLLIKNNQIERIGMSNDFTNMEEVETIDGQGLHAIPGFIDGHIHGVNGTDVMDGTPEALANMCETLPKEGTTSFLATTITQSTENIEKALKNVARYENKSGTAELIGVHLEGPYIEKKKAGAQPPMYTVPPNILQFKHWQALSGNAIKTVTMAPEKDTDGSFIQYLYEQGINVSAGHTEAGIADMKKALKHGVKQVTHLCNAMTGLHHRDIGVVGAAFLFDELKCELIVDGYHVSKDMVHLIYKNVGVDRIMLVTDSIRAKCMQPGKYELGGQQVVVDDEVAALADGRLAGSILKLIDGAKNMVEYSGASIEELVKMTALNPAKQLNIFDRKGSLAVGKDADILLIDDDLALKYTICRGKVAFKEEVKSGASNG</sequence>
<dbReference type="Gene3D" id="3.20.20.140">
    <property type="entry name" value="Metal-dependent hydrolases"/>
    <property type="match status" value="1"/>
</dbReference>
<dbReference type="InterPro" id="IPR032466">
    <property type="entry name" value="Metal_Hydrolase"/>
</dbReference>
<dbReference type="GO" id="GO:0046872">
    <property type="term" value="F:metal ion binding"/>
    <property type="evidence" value="ECO:0007669"/>
    <property type="project" value="UniProtKB-KW"/>
</dbReference>
<keyword evidence="4 12" id="KW-0479">Metal-binding</keyword>
<dbReference type="CDD" id="cd00854">
    <property type="entry name" value="NagA"/>
    <property type="match status" value="1"/>
</dbReference>
<evidence type="ECO:0000256" key="2">
    <source>
        <dbReference type="ARBA" id="ARBA00011899"/>
    </source>
</evidence>
<evidence type="ECO:0000256" key="4">
    <source>
        <dbReference type="ARBA" id="ARBA00022723"/>
    </source>
</evidence>
<dbReference type="PIRSF" id="PIRSF038994">
    <property type="entry name" value="NagA"/>
    <property type="match status" value="1"/>
</dbReference>